<dbReference type="AlphaFoldDB" id="A0A0F8WV59"/>
<dbReference type="GO" id="GO:0015074">
    <property type="term" value="P:DNA integration"/>
    <property type="evidence" value="ECO:0007669"/>
    <property type="project" value="UniProtKB-KW"/>
</dbReference>
<protein>
    <recommendedName>
        <fullName evidence="4">Resolvase/invertase-type recombinase catalytic domain-containing protein</fullName>
    </recommendedName>
</protein>
<dbReference type="CDD" id="cd03768">
    <property type="entry name" value="SR_ResInv"/>
    <property type="match status" value="1"/>
</dbReference>
<dbReference type="InterPro" id="IPR006118">
    <property type="entry name" value="Recombinase_CS"/>
</dbReference>
<dbReference type="PANTHER" id="PTHR30461">
    <property type="entry name" value="DNA-INVERTASE FROM LAMBDOID PROPHAGE"/>
    <property type="match status" value="1"/>
</dbReference>
<reference evidence="5" key="1">
    <citation type="journal article" date="2015" name="Nature">
        <title>Complex archaea that bridge the gap between prokaryotes and eukaryotes.</title>
        <authorList>
            <person name="Spang A."/>
            <person name="Saw J.H."/>
            <person name="Jorgensen S.L."/>
            <person name="Zaremba-Niedzwiedzka K."/>
            <person name="Martijn J."/>
            <person name="Lind A.E."/>
            <person name="van Eijk R."/>
            <person name="Schleper C."/>
            <person name="Guy L."/>
            <person name="Ettema T.J."/>
        </authorList>
    </citation>
    <scope>NUCLEOTIDE SEQUENCE</scope>
</reference>
<dbReference type="Pfam" id="PF00239">
    <property type="entry name" value="Resolvase"/>
    <property type="match status" value="1"/>
</dbReference>
<feature type="domain" description="Resolvase/invertase-type recombinase catalytic" evidence="4">
    <location>
        <begin position="2"/>
        <end position="145"/>
    </location>
</feature>
<evidence type="ECO:0000313" key="5">
    <source>
        <dbReference type="EMBL" id="KKK60573.1"/>
    </source>
</evidence>
<dbReference type="SMART" id="SM00857">
    <property type="entry name" value="Resolvase"/>
    <property type="match status" value="1"/>
</dbReference>
<dbReference type="InterPro" id="IPR006119">
    <property type="entry name" value="Resolv_N"/>
</dbReference>
<keyword evidence="3" id="KW-0233">DNA recombination</keyword>
<keyword evidence="1" id="KW-0229">DNA integration</keyword>
<dbReference type="EMBL" id="LAZR01062901">
    <property type="protein sequence ID" value="KKK60573.1"/>
    <property type="molecule type" value="Genomic_DNA"/>
</dbReference>
<dbReference type="InterPro" id="IPR036162">
    <property type="entry name" value="Resolvase-like_N_sf"/>
</dbReference>
<name>A0A0F8WV59_9ZZZZ</name>
<dbReference type="PANTHER" id="PTHR30461:SF2">
    <property type="entry name" value="SERINE RECOMBINASE PINE-RELATED"/>
    <property type="match status" value="1"/>
</dbReference>
<dbReference type="SUPFAM" id="SSF53041">
    <property type="entry name" value="Resolvase-like"/>
    <property type="match status" value="1"/>
</dbReference>
<accession>A0A0F8WV59</accession>
<keyword evidence="2" id="KW-0238">DNA-binding</keyword>
<organism evidence="5">
    <name type="scientific">marine sediment metagenome</name>
    <dbReference type="NCBI Taxonomy" id="412755"/>
    <lineage>
        <taxon>unclassified sequences</taxon>
        <taxon>metagenomes</taxon>
        <taxon>ecological metagenomes</taxon>
    </lineage>
</organism>
<feature type="non-terminal residue" evidence="5">
    <location>
        <position position="148"/>
    </location>
</feature>
<evidence type="ECO:0000259" key="4">
    <source>
        <dbReference type="PROSITE" id="PS51736"/>
    </source>
</evidence>
<dbReference type="PROSITE" id="PS00397">
    <property type="entry name" value="RECOMBINASES_1"/>
    <property type="match status" value="1"/>
</dbReference>
<evidence type="ECO:0000256" key="3">
    <source>
        <dbReference type="ARBA" id="ARBA00023172"/>
    </source>
</evidence>
<comment type="caution">
    <text evidence="5">The sequence shown here is derived from an EMBL/GenBank/DDBJ whole genome shotgun (WGS) entry which is preliminary data.</text>
</comment>
<dbReference type="InterPro" id="IPR050639">
    <property type="entry name" value="SSR_resolvase"/>
</dbReference>
<dbReference type="GO" id="GO:0003677">
    <property type="term" value="F:DNA binding"/>
    <property type="evidence" value="ECO:0007669"/>
    <property type="project" value="UniProtKB-KW"/>
</dbReference>
<proteinExistence type="predicted"/>
<evidence type="ECO:0000256" key="2">
    <source>
        <dbReference type="ARBA" id="ARBA00023125"/>
    </source>
</evidence>
<dbReference type="PROSITE" id="PS51736">
    <property type="entry name" value="RECOMBINASES_3"/>
    <property type="match status" value="1"/>
</dbReference>
<evidence type="ECO:0000256" key="1">
    <source>
        <dbReference type="ARBA" id="ARBA00022908"/>
    </source>
</evidence>
<dbReference type="Gene3D" id="3.40.50.1390">
    <property type="entry name" value="Resolvase, N-terminal catalytic domain"/>
    <property type="match status" value="1"/>
</dbReference>
<gene>
    <name evidence="5" type="ORF">LCGC14_3023020</name>
</gene>
<sequence>MTIAVYCRVSTVRQKTDSQVAEITKWLTANGYDEDQIQWFSDKETGKTLHRTQFNKLQKAIFAGEVRTVVVWKLDRISRRLRDGINLLADWCDRGVRVVSITQAIDLTGAVGRMIAAVAVAANSAIVDAPPRQIARSAAAYARSIRSQ</sequence>
<dbReference type="GO" id="GO:0000150">
    <property type="term" value="F:DNA strand exchange activity"/>
    <property type="evidence" value="ECO:0007669"/>
    <property type="project" value="InterPro"/>
</dbReference>